<evidence type="ECO:0000259" key="2">
    <source>
        <dbReference type="Pfam" id="PF20150"/>
    </source>
</evidence>
<keyword evidence="1" id="KW-1133">Transmembrane helix</keyword>
<sequence length="277" mass="31990">MNTPYLRWWEIVSIIPLLYLLFGAVPRARTKTLPPASFHPFPRLPPELRLEIWEYCTLVEPQVIPLPKVLEAYRPLSPVLIRINRESRAIALKTYFIRLVVSSSYNWFRPASCYSPFYLRRVYRLAPHDRIVYPALPGGIHRGMPRRNHSLGERSMEECRDEIQACKTLPALAAALLSTQFTTVFIWSFDVPAPSRKPASWEAFVARAARGNSQSGSGRPRRLCNDRDDAPFWEFGFMYTSDDLHSRWSFHQVPPNFGTWQIAERIRSAASLRDAVD</sequence>
<gene>
    <name evidence="3" type="ORF">PG996_012776</name>
</gene>
<dbReference type="Proteomes" id="UP001446871">
    <property type="component" value="Unassembled WGS sequence"/>
</dbReference>
<protein>
    <submittedName>
        <fullName evidence="3">Protein kinase-like domain protein</fullName>
    </submittedName>
</protein>
<comment type="caution">
    <text evidence="3">The sequence shown here is derived from an EMBL/GenBank/DDBJ whole genome shotgun (WGS) entry which is preliminary data.</text>
</comment>
<evidence type="ECO:0000313" key="4">
    <source>
        <dbReference type="Proteomes" id="UP001446871"/>
    </source>
</evidence>
<reference evidence="3 4" key="1">
    <citation type="submission" date="2023-01" db="EMBL/GenBank/DDBJ databases">
        <title>Analysis of 21 Apiospora genomes using comparative genomics revels a genus with tremendous synthesis potential of carbohydrate active enzymes and secondary metabolites.</title>
        <authorList>
            <person name="Sorensen T."/>
        </authorList>
    </citation>
    <scope>NUCLEOTIDE SEQUENCE [LARGE SCALE GENOMIC DNA]</scope>
    <source>
        <strain evidence="3 4">CBS 83171</strain>
    </source>
</reference>
<organism evidence="3 4">
    <name type="scientific">Apiospora saccharicola</name>
    <dbReference type="NCBI Taxonomy" id="335842"/>
    <lineage>
        <taxon>Eukaryota</taxon>
        <taxon>Fungi</taxon>
        <taxon>Dikarya</taxon>
        <taxon>Ascomycota</taxon>
        <taxon>Pezizomycotina</taxon>
        <taxon>Sordariomycetes</taxon>
        <taxon>Xylariomycetidae</taxon>
        <taxon>Amphisphaeriales</taxon>
        <taxon>Apiosporaceae</taxon>
        <taxon>Apiospora</taxon>
    </lineage>
</organism>
<evidence type="ECO:0000256" key="1">
    <source>
        <dbReference type="SAM" id="Phobius"/>
    </source>
</evidence>
<dbReference type="InterPro" id="IPR045518">
    <property type="entry name" value="2EXR"/>
</dbReference>
<dbReference type="EMBL" id="JAQQWM010000008">
    <property type="protein sequence ID" value="KAK8053475.1"/>
    <property type="molecule type" value="Genomic_DNA"/>
</dbReference>
<name>A0ABR1U3K1_9PEZI</name>
<dbReference type="PANTHER" id="PTHR35910">
    <property type="entry name" value="2EXR DOMAIN-CONTAINING PROTEIN"/>
    <property type="match status" value="1"/>
</dbReference>
<keyword evidence="1" id="KW-0472">Membrane</keyword>
<feature type="transmembrane region" description="Helical" evidence="1">
    <location>
        <begin position="6"/>
        <end position="25"/>
    </location>
</feature>
<keyword evidence="1" id="KW-0812">Transmembrane</keyword>
<proteinExistence type="predicted"/>
<feature type="domain" description="2EXR" evidence="2">
    <location>
        <begin position="38"/>
        <end position="110"/>
    </location>
</feature>
<accession>A0ABR1U3K1</accession>
<evidence type="ECO:0000313" key="3">
    <source>
        <dbReference type="EMBL" id="KAK8053475.1"/>
    </source>
</evidence>
<dbReference type="PANTHER" id="PTHR35910:SF1">
    <property type="entry name" value="2EXR DOMAIN-CONTAINING PROTEIN"/>
    <property type="match status" value="1"/>
</dbReference>
<dbReference type="Pfam" id="PF20150">
    <property type="entry name" value="2EXR"/>
    <property type="match status" value="1"/>
</dbReference>
<keyword evidence="4" id="KW-1185">Reference proteome</keyword>